<feature type="chain" id="PRO_5046605611" evidence="1">
    <location>
        <begin position="20"/>
        <end position="547"/>
    </location>
</feature>
<accession>A0ABY9G6H3</accession>
<dbReference type="InterPro" id="IPR010598">
    <property type="entry name" value="C5-epim_C"/>
</dbReference>
<feature type="domain" description="D-glucuronyl C5-epimerase C-terminal" evidence="2">
    <location>
        <begin position="110"/>
        <end position="285"/>
    </location>
</feature>
<dbReference type="Pfam" id="PF06662">
    <property type="entry name" value="C5-epim_C"/>
    <property type="match status" value="1"/>
</dbReference>
<dbReference type="Gene3D" id="1.50.10.10">
    <property type="match status" value="1"/>
</dbReference>
<organism evidence="3 4">
    <name type="scientific">Pseudomonas hefeiensis</name>
    <dbReference type="NCBI Taxonomy" id="2738125"/>
    <lineage>
        <taxon>Bacteria</taxon>
        <taxon>Pseudomonadati</taxon>
        <taxon>Pseudomonadota</taxon>
        <taxon>Gammaproteobacteria</taxon>
        <taxon>Pseudomonadales</taxon>
        <taxon>Pseudomonadaceae</taxon>
        <taxon>Pseudomonas</taxon>
    </lineage>
</organism>
<dbReference type="Proteomes" id="UP001230339">
    <property type="component" value="Chromosome"/>
</dbReference>
<reference evidence="3 4" key="1">
    <citation type="submission" date="2023-02" db="EMBL/GenBank/DDBJ databases">
        <title>Evolution of Hrp T3SS in non-pathogenic Pseudomonas fluorescens.</title>
        <authorList>
            <person name="Liao K."/>
            <person name="Wei H."/>
            <person name="Gu Y."/>
        </authorList>
    </citation>
    <scope>NUCLEOTIDE SEQUENCE [LARGE SCALE GENOMIC DNA]</scope>
    <source>
        <strain evidence="3 4">FP205</strain>
    </source>
</reference>
<name>A0ABY9G6H3_9PSED</name>
<dbReference type="RefSeq" id="WP_305444723.1">
    <property type="nucleotide sequence ID" value="NZ_CP117449.1"/>
</dbReference>
<evidence type="ECO:0000259" key="2">
    <source>
        <dbReference type="Pfam" id="PF06662"/>
    </source>
</evidence>
<dbReference type="EMBL" id="CP117449">
    <property type="protein sequence ID" value="WLH11204.1"/>
    <property type="molecule type" value="Genomic_DNA"/>
</dbReference>
<keyword evidence="4" id="KW-1185">Reference proteome</keyword>
<feature type="signal peptide" evidence="1">
    <location>
        <begin position="1"/>
        <end position="19"/>
    </location>
</feature>
<evidence type="ECO:0000313" key="4">
    <source>
        <dbReference type="Proteomes" id="UP001230339"/>
    </source>
</evidence>
<proteinExistence type="predicted"/>
<keyword evidence="1" id="KW-0732">Signal</keyword>
<sequence length="547" mass="61960">MKTPVFLITLLALSSPLHASENVQKRLAAGSDVELAPFQWSWMDPVTFNEEGLQKTASKKDPLRPFFLAFRLLTIYEKTGDPDALKSAKRALNFMLDEYQPATRESEGTRWFYGFDYDRGIKAPWWSGMDGFFGPMTLFAGWQATGDERYRDAALKSAKLMLRPPTEGGVLWRDGENCWISEYSWKGITRDKEYHVLNGHLWGLQALFMLADASGDKDLKEAYKCARQGTINRLPEYYNATGSWTWYQLVPRVINPTHYNIIETAQFRAMTALTGDAVYKEPEQRRIAIFKNAYPLYLVKTTKGLQVQFSMMGAPNAYWTDTYPVTVSCKVGNQTVSQTNRDVYSKKPLPERMVLRLPVKTTPDHCAVSIHSNVEVSMYKQDKFKIIKNPNEDKIDLIPVVTMQGMLTPDQKISITPAKGEAATTGEARITMDINRDVSASEKIALVIHSTEDSQLGIVLDGANGKRASSYYPILKAGKDNIVVLNKLGFDKGAELEERISKIMLRIYTKPNSKDFEIKIKEASVIRNTANLELFLKRNEAAYFPQQ</sequence>
<dbReference type="SUPFAM" id="SSF48208">
    <property type="entry name" value="Six-hairpin glycosidases"/>
    <property type="match status" value="1"/>
</dbReference>
<dbReference type="InterPro" id="IPR008928">
    <property type="entry name" value="6-hairpin_glycosidase_sf"/>
</dbReference>
<evidence type="ECO:0000313" key="3">
    <source>
        <dbReference type="EMBL" id="WLH11204.1"/>
    </source>
</evidence>
<evidence type="ECO:0000256" key="1">
    <source>
        <dbReference type="SAM" id="SignalP"/>
    </source>
</evidence>
<dbReference type="InterPro" id="IPR012341">
    <property type="entry name" value="6hp_glycosidase-like_sf"/>
</dbReference>
<protein>
    <submittedName>
        <fullName evidence="3">D-glucuronyl C5-epimerase family protein</fullName>
    </submittedName>
</protein>
<gene>
    <name evidence="3" type="ORF">PSH57_20330</name>
</gene>